<dbReference type="PROSITE" id="PS51975">
    <property type="entry name" value="RNASE_H_2"/>
    <property type="match status" value="1"/>
</dbReference>
<dbReference type="EMBL" id="LTAY01000006">
    <property type="protein sequence ID" value="OPX51244.1"/>
    <property type="molecule type" value="Genomic_DNA"/>
</dbReference>
<reference evidence="18 19" key="1">
    <citation type="submission" date="2016-02" db="EMBL/GenBank/DDBJ databases">
        <title>Genome sequence of Clostridium thermobutyricum DSM 4928.</title>
        <authorList>
            <person name="Poehlein A."/>
            <person name="Daniel R."/>
        </authorList>
    </citation>
    <scope>NUCLEOTIDE SEQUENCE [LARGE SCALE GENOMIC DNA]</scope>
    <source>
        <strain evidence="18 19">DSM 4928</strain>
    </source>
</reference>
<feature type="binding site" evidence="14 15">
    <location>
        <position position="195"/>
    </location>
    <ligand>
        <name>a divalent metal cation</name>
        <dbReference type="ChEBI" id="CHEBI:60240"/>
    </ligand>
</feature>
<evidence type="ECO:0000256" key="15">
    <source>
        <dbReference type="PROSITE-ProRule" id="PRU01319"/>
    </source>
</evidence>
<evidence type="ECO:0000256" key="3">
    <source>
        <dbReference type="ARBA" id="ARBA00004065"/>
    </source>
</evidence>
<comment type="subcellular location">
    <subcellularLocation>
        <location evidence="4 14">Cytoplasm</location>
    </subcellularLocation>
</comment>
<dbReference type="InterPro" id="IPR036397">
    <property type="entry name" value="RNaseH_sf"/>
</dbReference>
<dbReference type="NCBIfam" id="NF000595">
    <property type="entry name" value="PRK00015.1-3"/>
    <property type="match status" value="1"/>
</dbReference>
<evidence type="ECO:0000256" key="2">
    <source>
        <dbReference type="ARBA" id="ARBA00001946"/>
    </source>
</evidence>
<name>A0A1V4T0C6_9CLOT</name>
<dbReference type="Proteomes" id="UP000191448">
    <property type="component" value="Unassembled WGS sequence"/>
</dbReference>
<dbReference type="Gene3D" id="3.30.420.10">
    <property type="entry name" value="Ribonuclease H-like superfamily/Ribonuclease H"/>
    <property type="match status" value="1"/>
</dbReference>
<dbReference type="HAMAP" id="MF_00052_B">
    <property type="entry name" value="RNase_HII_B"/>
    <property type="match status" value="1"/>
</dbReference>
<evidence type="ECO:0000256" key="1">
    <source>
        <dbReference type="ARBA" id="ARBA00000077"/>
    </source>
</evidence>
<evidence type="ECO:0000256" key="10">
    <source>
        <dbReference type="ARBA" id="ARBA00022723"/>
    </source>
</evidence>
<comment type="caution">
    <text evidence="18">The sequence shown here is derived from an EMBL/GenBank/DDBJ whole genome shotgun (WGS) entry which is preliminary data.</text>
</comment>
<dbReference type="EC" id="3.1.26.4" evidence="6 14"/>
<dbReference type="GO" id="GO:0043137">
    <property type="term" value="P:DNA replication, removal of RNA primer"/>
    <property type="evidence" value="ECO:0007669"/>
    <property type="project" value="TreeGrafter"/>
</dbReference>
<feature type="binding site" evidence="14 15">
    <location>
        <position position="99"/>
    </location>
    <ligand>
        <name>a divalent metal cation</name>
        <dbReference type="ChEBI" id="CHEBI:60240"/>
    </ligand>
</feature>
<evidence type="ECO:0000256" key="9">
    <source>
        <dbReference type="ARBA" id="ARBA00022722"/>
    </source>
</evidence>
<dbReference type="InterPro" id="IPR024567">
    <property type="entry name" value="RNase_HII/HIII_dom"/>
</dbReference>
<accession>A0A1V4T0C6</accession>
<evidence type="ECO:0000256" key="6">
    <source>
        <dbReference type="ARBA" id="ARBA00012180"/>
    </source>
</evidence>
<keyword evidence="12 14" id="KW-0378">Hydrolase</keyword>
<comment type="function">
    <text evidence="3 14 16">Endonuclease that specifically degrades the RNA of RNA-DNA hybrids.</text>
</comment>
<dbReference type="GO" id="GO:0005737">
    <property type="term" value="C:cytoplasm"/>
    <property type="evidence" value="ECO:0007669"/>
    <property type="project" value="UniProtKB-SubCell"/>
</dbReference>
<proteinExistence type="inferred from homology"/>
<keyword evidence="9 14" id="KW-0540">Nuclease</keyword>
<dbReference type="InterPro" id="IPR012337">
    <property type="entry name" value="RNaseH-like_sf"/>
</dbReference>
<gene>
    <name evidence="14 18" type="primary">rnhB</name>
    <name evidence="18" type="ORF">CLTHE_00320</name>
</gene>
<evidence type="ECO:0000256" key="16">
    <source>
        <dbReference type="RuleBase" id="RU003515"/>
    </source>
</evidence>
<evidence type="ECO:0000256" key="4">
    <source>
        <dbReference type="ARBA" id="ARBA00004496"/>
    </source>
</evidence>
<dbReference type="GO" id="GO:0004523">
    <property type="term" value="F:RNA-DNA hybrid ribonuclease activity"/>
    <property type="evidence" value="ECO:0007669"/>
    <property type="project" value="UniProtKB-UniRule"/>
</dbReference>
<evidence type="ECO:0000256" key="13">
    <source>
        <dbReference type="ARBA" id="ARBA00023211"/>
    </source>
</evidence>
<dbReference type="AlphaFoldDB" id="A0A1V4T0C6"/>
<evidence type="ECO:0000256" key="8">
    <source>
        <dbReference type="ARBA" id="ARBA00022490"/>
    </source>
</evidence>
<evidence type="ECO:0000256" key="11">
    <source>
        <dbReference type="ARBA" id="ARBA00022759"/>
    </source>
</evidence>
<dbReference type="SUPFAM" id="SSF53098">
    <property type="entry name" value="Ribonuclease H-like"/>
    <property type="match status" value="1"/>
</dbReference>
<keyword evidence="11 14" id="KW-0255">Endonuclease</keyword>
<keyword evidence="10 14" id="KW-0479">Metal-binding</keyword>
<comment type="similarity">
    <text evidence="5 14 16">Belongs to the RNase HII family.</text>
</comment>
<organism evidence="18 19">
    <name type="scientific">Clostridium thermobutyricum DSM 4928</name>
    <dbReference type="NCBI Taxonomy" id="1121339"/>
    <lineage>
        <taxon>Bacteria</taxon>
        <taxon>Bacillati</taxon>
        <taxon>Bacillota</taxon>
        <taxon>Clostridia</taxon>
        <taxon>Eubacteriales</taxon>
        <taxon>Clostridiaceae</taxon>
        <taxon>Clostridium</taxon>
    </lineage>
</organism>
<comment type="cofactor">
    <cofactor evidence="2">
        <name>Mg(2+)</name>
        <dbReference type="ChEBI" id="CHEBI:18420"/>
    </cofactor>
</comment>
<sequence>MKDHNLKSGAYYMKNLLENLDKKSYKIIKEEFDNLNLTSKEDKEYLMEELLKDKRKNVIALGNKIKKELDALEKEKIRVKGMYDFDRGFAKGNLLAGVDEVGRGPLAGPIVSACVVLDLDVLDEDMIYYLNDSKKLNKKKREELAEIIKEKAISYAIAEKSNEEIDSLGISYCNNKVFLEGLEGLSVKPSIVLSDGYLIKDVQIENKSVIKGDTKSATIAAASIIAKVYRDNLMEKYGEQYPEYGFESNVGYGAQKHIDALKEFGPTKIHRMSFLKNIL</sequence>
<evidence type="ECO:0000259" key="17">
    <source>
        <dbReference type="PROSITE" id="PS51975"/>
    </source>
</evidence>
<dbReference type="PANTHER" id="PTHR10954:SF18">
    <property type="entry name" value="RIBONUCLEASE HII"/>
    <property type="match status" value="1"/>
</dbReference>
<dbReference type="InterPro" id="IPR022898">
    <property type="entry name" value="RNase_HII"/>
</dbReference>
<dbReference type="Pfam" id="PF01351">
    <property type="entry name" value="RNase_HII"/>
    <property type="match status" value="1"/>
</dbReference>
<feature type="domain" description="RNase H type-2" evidence="17">
    <location>
        <begin position="93"/>
        <end position="279"/>
    </location>
</feature>
<keyword evidence="8 14" id="KW-0963">Cytoplasm</keyword>
<dbReference type="GO" id="GO:0006298">
    <property type="term" value="P:mismatch repair"/>
    <property type="evidence" value="ECO:0007669"/>
    <property type="project" value="TreeGrafter"/>
</dbReference>
<evidence type="ECO:0000256" key="14">
    <source>
        <dbReference type="HAMAP-Rule" id="MF_00052"/>
    </source>
</evidence>
<protein>
    <recommendedName>
        <fullName evidence="7 14">Ribonuclease HII</fullName>
        <shortName evidence="14">RNase HII</shortName>
        <ecNumber evidence="6 14">3.1.26.4</ecNumber>
    </recommendedName>
</protein>
<evidence type="ECO:0000256" key="12">
    <source>
        <dbReference type="ARBA" id="ARBA00022801"/>
    </source>
</evidence>
<comment type="cofactor">
    <cofactor evidence="14 15">
        <name>Mn(2+)</name>
        <dbReference type="ChEBI" id="CHEBI:29035"/>
    </cofactor>
    <cofactor evidence="14 15">
        <name>Mg(2+)</name>
        <dbReference type="ChEBI" id="CHEBI:18420"/>
    </cofactor>
    <text evidence="14 15">Manganese or magnesium. Binds 1 divalent metal ion per monomer in the absence of substrate. May bind a second metal ion after substrate binding.</text>
</comment>
<evidence type="ECO:0000313" key="18">
    <source>
        <dbReference type="EMBL" id="OPX51244.1"/>
    </source>
</evidence>
<comment type="catalytic activity">
    <reaction evidence="1 14 15 16">
        <text>Endonucleolytic cleavage to 5'-phosphomonoester.</text>
        <dbReference type="EC" id="3.1.26.4"/>
    </reaction>
</comment>
<dbReference type="GO" id="GO:0030145">
    <property type="term" value="F:manganese ion binding"/>
    <property type="evidence" value="ECO:0007669"/>
    <property type="project" value="UniProtKB-UniRule"/>
</dbReference>
<feature type="binding site" evidence="14 15">
    <location>
        <position position="100"/>
    </location>
    <ligand>
        <name>a divalent metal cation</name>
        <dbReference type="ChEBI" id="CHEBI:60240"/>
    </ligand>
</feature>
<dbReference type="GO" id="GO:0032299">
    <property type="term" value="C:ribonuclease H2 complex"/>
    <property type="evidence" value="ECO:0007669"/>
    <property type="project" value="TreeGrafter"/>
</dbReference>
<evidence type="ECO:0000256" key="7">
    <source>
        <dbReference type="ARBA" id="ARBA00019179"/>
    </source>
</evidence>
<keyword evidence="13 14" id="KW-0464">Manganese</keyword>
<dbReference type="GO" id="GO:0003723">
    <property type="term" value="F:RNA binding"/>
    <property type="evidence" value="ECO:0007669"/>
    <property type="project" value="UniProtKB-UniRule"/>
</dbReference>
<evidence type="ECO:0000256" key="5">
    <source>
        <dbReference type="ARBA" id="ARBA00007383"/>
    </source>
</evidence>
<dbReference type="PANTHER" id="PTHR10954">
    <property type="entry name" value="RIBONUCLEASE H2 SUBUNIT A"/>
    <property type="match status" value="1"/>
</dbReference>
<dbReference type="InterPro" id="IPR001352">
    <property type="entry name" value="RNase_HII/HIII"/>
</dbReference>
<dbReference type="NCBIfam" id="NF000594">
    <property type="entry name" value="PRK00015.1-1"/>
    <property type="match status" value="1"/>
</dbReference>
<evidence type="ECO:0000313" key="19">
    <source>
        <dbReference type="Proteomes" id="UP000191448"/>
    </source>
</evidence>
<dbReference type="CDD" id="cd07182">
    <property type="entry name" value="RNase_HII_bacteria_HII_like"/>
    <property type="match status" value="1"/>
</dbReference>